<feature type="signal peptide" evidence="2">
    <location>
        <begin position="1"/>
        <end position="25"/>
    </location>
</feature>
<dbReference type="InterPro" id="IPR015943">
    <property type="entry name" value="WD40/YVTN_repeat-like_dom_sf"/>
</dbReference>
<keyword evidence="5" id="KW-1185">Reference proteome</keyword>
<dbReference type="PROSITE" id="PS51257">
    <property type="entry name" value="PROKAR_LIPOPROTEIN"/>
    <property type="match status" value="1"/>
</dbReference>
<dbReference type="PANTHER" id="PTHR34512">
    <property type="entry name" value="CELL SURFACE PROTEIN"/>
    <property type="match status" value="1"/>
</dbReference>
<feature type="region of interest" description="Disordered" evidence="1">
    <location>
        <begin position="304"/>
        <end position="325"/>
    </location>
</feature>
<evidence type="ECO:0000256" key="2">
    <source>
        <dbReference type="SAM" id="SignalP"/>
    </source>
</evidence>
<gene>
    <name evidence="4" type="ORF">FN976_02525</name>
</gene>
<evidence type="ECO:0000313" key="5">
    <source>
        <dbReference type="Proteomes" id="UP000318199"/>
    </source>
</evidence>
<dbReference type="AlphaFoldDB" id="A0A562ZXM2"/>
<dbReference type="OrthoDB" id="8949730at2"/>
<dbReference type="SUPFAM" id="SSF50998">
    <property type="entry name" value="Quinoprotein alcohol dehydrogenase-like"/>
    <property type="match status" value="1"/>
</dbReference>
<feature type="chain" id="PRO_5021869564" evidence="2">
    <location>
        <begin position="26"/>
        <end position="887"/>
    </location>
</feature>
<accession>A0A562ZXM2</accession>
<keyword evidence="2" id="KW-0732">Signal</keyword>
<proteinExistence type="predicted"/>
<evidence type="ECO:0000256" key="1">
    <source>
        <dbReference type="SAM" id="MobiDB-lite"/>
    </source>
</evidence>
<feature type="domain" description="Pyrrolo-quinoline quinone repeat" evidence="3">
    <location>
        <begin position="634"/>
        <end position="812"/>
    </location>
</feature>
<evidence type="ECO:0000259" key="3">
    <source>
        <dbReference type="Pfam" id="PF13360"/>
    </source>
</evidence>
<dbReference type="InterPro" id="IPR002372">
    <property type="entry name" value="PQQ_rpt_dom"/>
</dbReference>
<comment type="caution">
    <text evidence="4">The sequence shown here is derived from an EMBL/GenBank/DDBJ whole genome shotgun (WGS) entry which is preliminary data.</text>
</comment>
<organism evidence="4 5">
    <name type="scientific">Caenimonas sedimenti</name>
    <dbReference type="NCBI Taxonomy" id="2596921"/>
    <lineage>
        <taxon>Bacteria</taxon>
        <taxon>Pseudomonadati</taxon>
        <taxon>Pseudomonadota</taxon>
        <taxon>Betaproteobacteria</taxon>
        <taxon>Burkholderiales</taxon>
        <taxon>Comamonadaceae</taxon>
        <taxon>Caenimonas</taxon>
    </lineage>
</organism>
<dbReference type="RefSeq" id="WP_145890633.1">
    <property type="nucleotide sequence ID" value="NZ_VOBQ01000002.1"/>
</dbReference>
<sequence>MGTMILRFRLVRNLLAGLACALALAGCGGGSGDSSTSGIATASKELLRGFADNGYYWNPAEPGTGFFVEVQGGRAVVTFYLYDGAGLPTWLSGDADIAYVSGANGTYRITGTLQRFTGGQSARSARPVAPTSTTAGLFSVTLQGGKAQVQLASRSFLAERFFAPAGGSATAGAPETGIYWNPAESGRGYTIEAGGGLATVGVFHYREDGQPTWNLVVVSPNTGAVPASGAFQAYRGGQAVSGPYKPAEAVPTQERFGVDFAASRCSGRLIFPDMPATRVERFGFVAGLRASPCTSEFRPAPQAESDFGATLDPPRTIQGSTSETGTVRSEFKVRLNGLPTDEAARALAVVVVDPDGLYQQQSMGVVTKSGFNLTFQATPLKAGAYRGQLQFHVCRDLACTRQAVGSPLVVPYEFVVGTGLRASAEVEFAFTPRNETLTVPVEFTLPARTKRFQLSSPNTRWTAPGWTHSGGVFQVPSVGEPQKLTVLVTRARFDEIGSTNLSYAAAAEAQGSEFGGEVVYSGMVQFVHKMVEDPLVLSPLDPVPGITKDDLQAARNRYLPGTFDAARFTRRFEVDGAGFQQPRTVVVDGGRACMADTSGVLECWSETTGKQLWSLQVRDLTGDSLDSFDLLGNRVHVGVRNGRYELDAATGARLATHPSSGGPIQATGTGIFALHGLSSTVARVDPQTGQAAWTTYVPAARSLPAVRPGLLVLEADGGLQNLDPQTGALRLPTKGPDAYATGNGPVLPDSSSAYVVGFSGLARYDLARNQLAWSAGVTTHRGVPVVADGVVYVTTDKAVEARSTTTGALIWSWPYVVNRISPNWSSVDIAVAGRYLILSDKTGTRAIDVITRTEAWFDPEPGLLTLSPNGLLYLRAEYGRVYVFNLR</sequence>
<protein>
    <submittedName>
        <fullName evidence="4">PQQ-binding-like beta-propeller repeat protein</fullName>
    </submittedName>
</protein>
<dbReference type="PANTHER" id="PTHR34512:SF30">
    <property type="entry name" value="OUTER MEMBRANE PROTEIN ASSEMBLY FACTOR BAMB"/>
    <property type="match status" value="1"/>
</dbReference>
<dbReference type="Gene3D" id="2.130.10.10">
    <property type="entry name" value="YVTN repeat-like/Quinoprotein amine dehydrogenase"/>
    <property type="match status" value="1"/>
</dbReference>
<dbReference type="Proteomes" id="UP000318199">
    <property type="component" value="Unassembled WGS sequence"/>
</dbReference>
<dbReference type="InterPro" id="IPR011047">
    <property type="entry name" value="Quinoprotein_ADH-like_sf"/>
</dbReference>
<reference evidence="4 5" key="1">
    <citation type="submission" date="2019-07" db="EMBL/GenBank/DDBJ databases">
        <title>Caenimonas sedimenti sp. nov., isolated from activated sludge.</title>
        <authorList>
            <person name="Xu J."/>
        </authorList>
    </citation>
    <scope>NUCLEOTIDE SEQUENCE [LARGE SCALE GENOMIC DNA]</scope>
    <source>
        <strain evidence="4 5">HX-9-20</strain>
    </source>
</reference>
<evidence type="ECO:0000313" key="4">
    <source>
        <dbReference type="EMBL" id="TWO73131.1"/>
    </source>
</evidence>
<name>A0A562ZXM2_9BURK</name>
<dbReference type="EMBL" id="VOBQ01000002">
    <property type="protein sequence ID" value="TWO73131.1"/>
    <property type="molecule type" value="Genomic_DNA"/>
</dbReference>
<dbReference type="Pfam" id="PF13360">
    <property type="entry name" value="PQQ_2"/>
    <property type="match status" value="1"/>
</dbReference>